<dbReference type="Proteomes" id="UP001596297">
    <property type="component" value="Unassembled WGS sequence"/>
</dbReference>
<keyword evidence="2" id="KW-1185">Reference proteome</keyword>
<evidence type="ECO:0000313" key="2">
    <source>
        <dbReference type="Proteomes" id="UP001596297"/>
    </source>
</evidence>
<comment type="caution">
    <text evidence="1">The sequence shown here is derived from an EMBL/GenBank/DDBJ whole genome shotgun (WGS) entry which is preliminary data.</text>
</comment>
<accession>A0ABW1YE91</accession>
<protein>
    <submittedName>
        <fullName evidence="1">Uncharacterized protein</fullName>
    </submittedName>
</protein>
<organism evidence="1 2">
    <name type="scientific">Deinococcus lacus</name>
    <dbReference type="NCBI Taxonomy" id="392561"/>
    <lineage>
        <taxon>Bacteria</taxon>
        <taxon>Thermotogati</taxon>
        <taxon>Deinococcota</taxon>
        <taxon>Deinococci</taxon>
        <taxon>Deinococcales</taxon>
        <taxon>Deinococcaceae</taxon>
        <taxon>Deinococcus</taxon>
    </lineage>
</organism>
<dbReference type="EMBL" id="JBHSWD010000001">
    <property type="protein sequence ID" value="MFC6592338.1"/>
    <property type="molecule type" value="Genomic_DNA"/>
</dbReference>
<gene>
    <name evidence="1" type="ORF">ACFP81_10260</name>
</gene>
<reference evidence="2" key="1">
    <citation type="journal article" date="2019" name="Int. J. Syst. Evol. Microbiol.">
        <title>The Global Catalogue of Microorganisms (GCM) 10K type strain sequencing project: providing services to taxonomists for standard genome sequencing and annotation.</title>
        <authorList>
            <consortium name="The Broad Institute Genomics Platform"/>
            <consortium name="The Broad Institute Genome Sequencing Center for Infectious Disease"/>
            <person name="Wu L."/>
            <person name="Ma J."/>
        </authorList>
    </citation>
    <scope>NUCLEOTIDE SEQUENCE [LARGE SCALE GENOMIC DNA]</scope>
    <source>
        <strain evidence="2">CGMCC 1.15772</strain>
    </source>
</reference>
<evidence type="ECO:0000313" key="1">
    <source>
        <dbReference type="EMBL" id="MFC6592338.1"/>
    </source>
</evidence>
<dbReference type="RefSeq" id="WP_380083363.1">
    <property type="nucleotide sequence ID" value="NZ_JBHSWD010000001.1"/>
</dbReference>
<sequence length="86" mass="8787">MPPISGDLCLRMMQGLGAGFQGTGYGLAAFIAPDSDSGFSFSEPHLAYQTDGLIIMGGTRLDMAALPALQAAVVLGGTRPPMTALT</sequence>
<name>A0ABW1YE91_9DEIO</name>
<proteinExistence type="predicted"/>